<dbReference type="EMBL" id="SPOF01000002">
    <property type="protein sequence ID" value="TIB17045.1"/>
    <property type="molecule type" value="Genomic_DNA"/>
</dbReference>
<protein>
    <submittedName>
        <fullName evidence="2">Uncharacterized protein</fullName>
    </submittedName>
</protein>
<evidence type="ECO:0000256" key="1">
    <source>
        <dbReference type="SAM" id="MobiDB-lite"/>
    </source>
</evidence>
<name>A0A4T0IH64_WALIC</name>
<reference evidence="2 3" key="1">
    <citation type="submission" date="2019-03" db="EMBL/GenBank/DDBJ databases">
        <title>Sequencing 23 genomes of Wallemia ichthyophaga.</title>
        <authorList>
            <person name="Gostincar C."/>
        </authorList>
    </citation>
    <scope>NUCLEOTIDE SEQUENCE [LARGE SCALE GENOMIC DNA]</scope>
    <source>
        <strain evidence="2 3">EXF-8621</strain>
    </source>
</reference>
<evidence type="ECO:0000313" key="2">
    <source>
        <dbReference type="EMBL" id="TIB17045.1"/>
    </source>
</evidence>
<feature type="region of interest" description="Disordered" evidence="1">
    <location>
        <begin position="215"/>
        <end position="255"/>
    </location>
</feature>
<dbReference type="Proteomes" id="UP000306954">
    <property type="component" value="Unassembled WGS sequence"/>
</dbReference>
<evidence type="ECO:0000313" key="3">
    <source>
        <dbReference type="Proteomes" id="UP000306954"/>
    </source>
</evidence>
<organism evidence="2 3">
    <name type="scientific">Wallemia ichthyophaga</name>
    <dbReference type="NCBI Taxonomy" id="245174"/>
    <lineage>
        <taxon>Eukaryota</taxon>
        <taxon>Fungi</taxon>
        <taxon>Dikarya</taxon>
        <taxon>Basidiomycota</taxon>
        <taxon>Wallemiomycotina</taxon>
        <taxon>Wallemiomycetes</taxon>
        <taxon>Wallemiales</taxon>
        <taxon>Wallemiaceae</taxon>
        <taxon>Wallemia</taxon>
    </lineage>
</organism>
<proteinExistence type="predicted"/>
<dbReference type="AlphaFoldDB" id="A0A4T0IH64"/>
<sequence length="255" mass="30239">MLVEKKPWKKKYKNQETIFFIVNPFPPLEQDNHPGDRKLWAENELCDWLSKFLHTDSISCIKFPEWGPLNVILVYVLMDSPEAIEKYEGVHQWQNLLARADQSEELAKLARKCDKRMYSLVYAHFDSKEFKKEINRLEHSVKWISVGTQNITKHLKFHLRGASNLRDPRRRNQKLEYPLPEIPSKLDKKSIQVGSNYFNVWWVYNHVKVELIDDEDDPTSRKRKADEIGDIKEEGDEDDHGGVHDKLKLLKEDWE</sequence>
<feature type="compositionally biased region" description="Basic and acidic residues" evidence="1">
    <location>
        <begin position="218"/>
        <end position="232"/>
    </location>
</feature>
<comment type="caution">
    <text evidence="2">The sequence shown here is derived from an EMBL/GenBank/DDBJ whole genome shotgun (WGS) entry which is preliminary data.</text>
</comment>
<gene>
    <name evidence="2" type="ORF">E3P90_00225</name>
</gene>
<accession>A0A4T0IH64</accession>
<feature type="compositionally biased region" description="Basic and acidic residues" evidence="1">
    <location>
        <begin position="240"/>
        <end position="255"/>
    </location>
</feature>